<comment type="caution">
    <text evidence="3">The sequence shown here is derived from an EMBL/GenBank/DDBJ whole genome shotgun (WGS) entry which is preliminary data.</text>
</comment>
<dbReference type="EMBL" id="JAVHJM010000014">
    <property type="protein sequence ID" value="KAK6498100.1"/>
    <property type="molecule type" value="Genomic_DNA"/>
</dbReference>
<dbReference type="AlphaFoldDB" id="A0AAN8RIA8"/>
<proteinExistence type="predicted"/>
<keyword evidence="4" id="KW-1185">Reference proteome</keyword>
<keyword evidence="2" id="KW-0812">Transmembrane</keyword>
<evidence type="ECO:0000313" key="4">
    <source>
        <dbReference type="Proteomes" id="UP001307849"/>
    </source>
</evidence>
<feature type="compositionally biased region" description="Basic residues" evidence="1">
    <location>
        <begin position="226"/>
        <end position="238"/>
    </location>
</feature>
<evidence type="ECO:0000256" key="2">
    <source>
        <dbReference type="SAM" id="Phobius"/>
    </source>
</evidence>
<evidence type="ECO:0000256" key="1">
    <source>
        <dbReference type="SAM" id="MobiDB-lite"/>
    </source>
</evidence>
<accession>A0AAN8RIA8</accession>
<keyword evidence="2" id="KW-1133">Transmembrane helix</keyword>
<feature type="region of interest" description="Disordered" evidence="1">
    <location>
        <begin position="186"/>
        <end position="238"/>
    </location>
</feature>
<keyword evidence="2" id="KW-0472">Membrane</keyword>
<dbReference type="InterPro" id="IPR036866">
    <property type="entry name" value="RibonucZ/Hydroxyglut_hydro"/>
</dbReference>
<organism evidence="3 4">
    <name type="scientific">Arthrobotrys conoides</name>
    <dbReference type="NCBI Taxonomy" id="74498"/>
    <lineage>
        <taxon>Eukaryota</taxon>
        <taxon>Fungi</taxon>
        <taxon>Dikarya</taxon>
        <taxon>Ascomycota</taxon>
        <taxon>Pezizomycotina</taxon>
        <taxon>Orbiliomycetes</taxon>
        <taxon>Orbiliales</taxon>
        <taxon>Orbiliaceae</taxon>
        <taxon>Arthrobotrys</taxon>
    </lineage>
</organism>
<sequence length="806" mass="90130">MDYDSYIKHLTADSIPLEDAERIIAEHLCEHVNELAKNAHNIYEDALEQRCKKQGQRYLANHEEGEKFPLELFTSNIKENKLDSNKWSETLQQYLLKKMAAKSNHDGIARSQLQQILHHIKSADEAIDSSFPLENEPLEDGRAGDRRLWVLPAIALGVFIGSAIALVAIGATTGIILYNQRRRQQTPQRGILRPINHGGGSGGGKTENPPNSQTESERKKRDDRNKKRRKKRTKEGKRRGRKDYYFGYIDRIDRIKNGFEIRIEAIAENSLIDETFLREVQKVLVASGIAPEFGRHRLALIYIFIHEETAGLQEGTWINFKLDTRTKSPVTMGNPNLSGTFDNGITILKILEPTFNFLTLSSDCYLNDNAGYVVQTEMRSITKDIPANIAATLVQAFESFDCVKQSIHGVIGQIMGNAKDDTFTLEPELGEDVASTSASMVPTAERATKEKITKILFSKSRIANKYSLFNVGQGHSARVANGKTEMFANDFGIGLGKTHGSNRDVCSHMIRKQGHLPILLSHWDVDHYIIAKSAVAKEYAGTADDVKRRDWVAPGAKHIKGTVANQFAWSLQRNGTLHQWPENTQNLTVENVQIIRCQPNPQYRPPDKNNDGALALVIGHGDELLLYPGDANFESIPGIKRMGGHIRTVIATHHGSTKSLLPKKDFVLSPGTKKGDNKLVGASIPIASSGISNAVFSYRAGNSYGHNFETAFPFYEAKGYTICEATELFEVYEDTLCIDHFDNFPKGGTKLNAFPDVGRLDISSQSTLRRSRHLHLKRVYSTSKSPRSRSSLFTGWRKSANSLFQR</sequence>
<feature type="compositionally biased region" description="Basic and acidic residues" evidence="1">
    <location>
        <begin position="215"/>
        <end position="225"/>
    </location>
</feature>
<reference evidence="3 4" key="1">
    <citation type="submission" date="2019-10" db="EMBL/GenBank/DDBJ databases">
        <authorList>
            <person name="Palmer J.M."/>
        </authorList>
    </citation>
    <scope>NUCLEOTIDE SEQUENCE [LARGE SCALE GENOMIC DNA]</scope>
    <source>
        <strain evidence="3 4">TWF506</strain>
    </source>
</reference>
<dbReference type="Gene3D" id="3.60.15.10">
    <property type="entry name" value="Ribonuclease Z/Hydroxyacylglutathione hydrolase-like"/>
    <property type="match status" value="1"/>
</dbReference>
<protein>
    <submittedName>
        <fullName evidence="3">Uncharacterized protein</fullName>
    </submittedName>
</protein>
<evidence type="ECO:0000313" key="3">
    <source>
        <dbReference type="EMBL" id="KAK6498100.1"/>
    </source>
</evidence>
<feature type="transmembrane region" description="Helical" evidence="2">
    <location>
        <begin position="148"/>
        <end position="178"/>
    </location>
</feature>
<gene>
    <name evidence="3" type="ORF">TWF506_004341</name>
</gene>
<dbReference type="Proteomes" id="UP001307849">
    <property type="component" value="Unassembled WGS sequence"/>
</dbReference>
<name>A0AAN8RIA8_9PEZI</name>